<accession>A0A2S9XAM5</accession>
<evidence type="ECO:0000313" key="1">
    <source>
        <dbReference type="EMBL" id="PRP89899.1"/>
    </source>
</evidence>
<protein>
    <submittedName>
        <fullName evidence="1">Uncharacterized protein</fullName>
    </submittedName>
</protein>
<organism evidence="1 2">
    <name type="scientific">Enhygromyxa salina</name>
    <dbReference type="NCBI Taxonomy" id="215803"/>
    <lineage>
        <taxon>Bacteria</taxon>
        <taxon>Pseudomonadati</taxon>
        <taxon>Myxococcota</taxon>
        <taxon>Polyangia</taxon>
        <taxon>Nannocystales</taxon>
        <taxon>Nannocystaceae</taxon>
        <taxon>Enhygromyxa</taxon>
    </lineage>
</organism>
<dbReference type="Proteomes" id="UP000237968">
    <property type="component" value="Unassembled WGS sequence"/>
</dbReference>
<sequence>MVEPDPDTWEDALTRRLRTLLRTAPLHQLEASKRQRGEAFAHQDLRALGLRALDLAIEHKGLGHGASFEELCVELEPLVRDVDPELSPERALEIAAVTLEALLNESGRRQAFREPYLALTPERVTHKLLEFHLLRERQLPDGSTIIEPTTQAINLYAGMLEYEVEDAQAAEEAVLRSQVRRGRIEDAVRTAKRARLRSIEYEQKLVTFLETTRRDIGQVNWVETALGIIDEAREHISERLEVEREILAAIETRRELEGTTNSTTSPKAGAQLAALEDTLNECLTRHAKLHQRLIRANADYLVEHDRQAFRPQLATPLPDLEAEVLSDALELPTLALAQLADELLARCQAPRCPPSLRLGALIERLLNPRRVEVGDYETWAPELEEVETPPPVFDDEDRRRVAELLAELRGRQRLSELLARARGRGYPPQSLRLLVLELLSAFDPEAANAPVEVELSDEWLDDPTFRGDELIVRELAHG</sequence>
<reference evidence="1 2" key="1">
    <citation type="submission" date="2018-03" db="EMBL/GenBank/DDBJ databases">
        <title>Draft Genome Sequences of the Obligatory Marine Myxobacteria Enhygromyxa salina SWB005.</title>
        <authorList>
            <person name="Poehlein A."/>
            <person name="Moghaddam J.A."/>
            <person name="Harms H."/>
            <person name="Alanjari M."/>
            <person name="Koenig G.M."/>
            <person name="Daniel R."/>
            <person name="Schaeberle T.F."/>
        </authorList>
    </citation>
    <scope>NUCLEOTIDE SEQUENCE [LARGE SCALE GENOMIC DNA]</scope>
    <source>
        <strain evidence="1 2">SWB005</strain>
    </source>
</reference>
<gene>
    <name evidence="1" type="ORF">ENSA5_70060</name>
</gene>
<dbReference type="OrthoDB" id="9793637at2"/>
<keyword evidence="2" id="KW-1185">Reference proteome</keyword>
<dbReference type="RefSeq" id="WP_106396113.1">
    <property type="nucleotide sequence ID" value="NZ_PVNK01000311.1"/>
</dbReference>
<proteinExistence type="predicted"/>
<dbReference type="AlphaFoldDB" id="A0A2S9XAM5"/>
<comment type="caution">
    <text evidence="1">The sequence shown here is derived from an EMBL/GenBank/DDBJ whole genome shotgun (WGS) entry which is preliminary data.</text>
</comment>
<name>A0A2S9XAM5_9BACT</name>
<dbReference type="EMBL" id="PVNK01000311">
    <property type="protein sequence ID" value="PRP89899.1"/>
    <property type="molecule type" value="Genomic_DNA"/>
</dbReference>
<evidence type="ECO:0000313" key="2">
    <source>
        <dbReference type="Proteomes" id="UP000237968"/>
    </source>
</evidence>